<dbReference type="EMBL" id="CP001397">
    <property type="protein sequence ID" value="AGC78676.1"/>
    <property type="molecule type" value="Genomic_DNA"/>
</dbReference>
<protein>
    <submittedName>
        <fullName evidence="1">Capsule polysaccharide biosynthesis</fullName>
    </submittedName>
</protein>
<dbReference type="STRING" id="592029.DDD_3549"/>
<dbReference type="RefSeq" id="WP_015364168.1">
    <property type="nucleotide sequence ID" value="NC_020156.1"/>
</dbReference>
<dbReference type="GO" id="GO:0015774">
    <property type="term" value="P:polysaccharide transport"/>
    <property type="evidence" value="ECO:0007669"/>
    <property type="project" value="InterPro"/>
</dbReference>
<dbReference type="OrthoDB" id="274536at2"/>
<evidence type="ECO:0000313" key="2">
    <source>
        <dbReference type="Proteomes" id="UP000011173"/>
    </source>
</evidence>
<dbReference type="InterPro" id="IPR043148">
    <property type="entry name" value="TagF_C"/>
</dbReference>
<proteinExistence type="predicted"/>
<dbReference type="eggNOG" id="COG3563">
    <property type="taxonomic scope" value="Bacteria"/>
</dbReference>
<reference evidence="1 2" key="1">
    <citation type="journal article" date="2013" name="Genome Biol. Evol.">
        <title>Genomic makeup of the marine flavobacterium Nonlabens (Donghaeana) dokdonensis DSW-6 and identification of a novel class of rhodopsins.</title>
        <authorList>
            <person name="Kwon S.K."/>
            <person name="Kim B.K."/>
            <person name="Song J.Y."/>
            <person name="Kwak M.J."/>
            <person name="Lee C.H."/>
            <person name="Yoon J.H."/>
            <person name="Oh T.K."/>
            <person name="Kim J.F."/>
        </authorList>
    </citation>
    <scope>NUCLEOTIDE SEQUENCE [LARGE SCALE GENOMIC DNA]</scope>
    <source>
        <strain evidence="2">DSM 17205 / KCTC 12402 / DSW-6</strain>
    </source>
</reference>
<gene>
    <name evidence="1" type="ordered locus">DDD_3549</name>
</gene>
<dbReference type="HOGENOM" id="CLU_548432_0_0_10"/>
<dbReference type="Proteomes" id="UP000011173">
    <property type="component" value="Chromosome"/>
</dbReference>
<dbReference type="InterPro" id="IPR007833">
    <property type="entry name" value="Capsule_polysaccharide_synth"/>
</dbReference>
<dbReference type="KEGG" id="ndo:DDD_3549"/>
<organism evidence="1 2">
    <name type="scientific">Nonlabens dokdonensis (strain DSM 17205 / KCTC 12402 / DSW-6)</name>
    <name type="common">Donghaeana dokdonensis</name>
    <dbReference type="NCBI Taxonomy" id="592029"/>
    <lineage>
        <taxon>Bacteria</taxon>
        <taxon>Pseudomonadati</taxon>
        <taxon>Bacteroidota</taxon>
        <taxon>Flavobacteriia</taxon>
        <taxon>Flavobacteriales</taxon>
        <taxon>Flavobacteriaceae</taxon>
        <taxon>Nonlabens</taxon>
    </lineage>
</organism>
<dbReference type="Gene3D" id="3.40.50.12580">
    <property type="match status" value="1"/>
</dbReference>
<evidence type="ECO:0000313" key="1">
    <source>
        <dbReference type="EMBL" id="AGC78676.1"/>
    </source>
</evidence>
<name>L7WFE0_NONDD</name>
<dbReference type="GO" id="GO:0000271">
    <property type="term" value="P:polysaccharide biosynthetic process"/>
    <property type="evidence" value="ECO:0007669"/>
    <property type="project" value="InterPro"/>
</dbReference>
<dbReference type="AlphaFoldDB" id="L7WFE0"/>
<sequence>MNTVVFYFYSSLNGSMFGVLLDEAKKLIEAKKSKVYIVMCEGFFDHCLTNPTGNTGICALCKSQTKKIISNTLGDQATILKLSDYYDSKLSKDKISISTSEEFKKFNYKDIGIGYSALSSYVHLTRNQKPKIDKDSIDYFKNQLLQSMKLIDAFSNLIDDIKPDRVCSFNGRFNEIRPVFEIALIKKVEAYLYEFEPLGNGQSAKVVFKNVLPHSIVGNKWKFEHCWNDSNLVPGENVKLSEEFFHNKRNGIAAGDKVYVKGTTTGKLPDNWNSNKRNIVIFNSSEDEYVSIGEEWESLTLFKEQIEGLKFTFESYKNDESFHFYLRVHPNLKGIAYKYHQNLYEFEKEYSNVTIIGAEESINSYDLLDASEKVIVFGSTMGLEAVYWGKPVILLGCSWYYYEDVCYIPKTTNEFLKLIKQELKPKYNSNVLKLGLFFYYRKSTYIESNPVYSYFNYNPIKYQLFNKIAVGYHYQKLFNSTKLRAYYIAGLKFLSLLLFPDKFSLPKKEE</sequence>
<dbReference type="Pfam" id="PF05159">
    <property type="entry name" value="Capsule_synth"/>
    <property type="match status" value="1"/>
</dbReference>
<accession>L7WFE0</accession>
<dbReference type="PATRIC" id="fig|592029.3.peg.3524"/>